<dbReference type="Proteomes" id="UP000593571">
    <property type="component" value="Unassembled WGS sequence"/>
</dbReference>
<evidence type="ECO:0000313" key="2">
    <source>
        <dbReference type="Proteomes" id="UP000593571"/>
    </source>
</evidence>
<dbReference type="EMBL" id="JACASE010000006">
    <property type="protein sequence ID" value="KAF6456991.1"/>
    <property type="molecule type" value="Genomic_DNA"/>
</dbReference>
<proteinExistence type="predicted"/>
<comment type="caution">
    <text evidence="1">The sequence shown here is derived from an EMBL/GenBank/DDBJ whole genome shotgun (WGS) entry which is preliminary data.</text>
</comment>
<protein>
    <submittedName>
        <fullName evidence="1">Uncharacterized protein</fullName>
    </submittedName>
</protein>
<dbReference type="AlphaFoldDB" id="A0A7J8GAZ0"/>
<name>A0A7J8GAZ0_ROUAE</name>
<organism evidence="1 2">
    <name type="scientific">Rousettus aegyptiacus</name>
    <name type="common">Egyptian fruit bat</name>
    <name type="synonym">Pteropus aegyptiacus</name>
    <dbReference type="NCBI Taxonomy" id="9407"/>
    <lineage>
        <taxon>Eukaryota</taxon>
        <taxon>Metazoa</taxon>
        <taxon>Chordata</taxon>
        <taxon>Craniata</taxon>
        <taxon>Vertebrata</taxon>
        <taxon>Euteleostomi</taxon>
        <taxon>Mammalia</taxon>
        <taxon>Eutheria</taxon>
        <taxon>Laurasiatheria</taxon>
        <taxon>Chiroptera</taxon>
        <taxon>Yinpterochiroptera</taxon>
        <taxon>Pteropodoidea</taxon>
        <taxon>Pteropodidae</taxon>
        <taxon>Rousettinae</taxon>
        <taxon>Rousettus</taxon>
    </lineage>
</organism>
<gene>
    <name evidence="1" type="ORF">HJG63_011609</name>
</gene>
<keyword evidence="2" id="KW-1185">Reference proteome</keyword>
<reference evidence="1 2" key="1">
    <citation type="journal article" date="2020" name="Nature">
        <title>Six reference-quality genomes reveal evolution of bat adaptations.</title>
        <authorList>
            <person name="Jebb D."/>
            <person name="Huang Z."/>
            <person name="Pippel M."/>
            <person name="Hughes G.M."/>
            <person name="Lavrichenko K."/>
            <person name="Devanna P."/>
            <person name="Winkler S."/>
            <person name="Jermiin L.S."/>
            <person name="Skirmuntt E.C."/>
            <person name="Katzourakis A."/>
            <person name="Burkitt-Gray L."/>
            <person name="Ray D.A."/>
            <person name="Sullivan K.A.M."/>
            <person name="Roscito J.G."/>
            <person name="Kirilenko B.M."/>
            <person name="Davalos L.M."/>
            <person name="Corthals A.P."/>
            <person name="Power M.L."/>
            <person name="Jones G."/>
            <person name="Ransome R.D."/>
            <person name="Dechmann D.K.N."/>
            <person name="Locatelli A.G."/>
            <person name="Puechmaille S.J."/>
            <person name="Fedrigo O."/>
            <person name="Jarvis E.D."/>
            <person name="Hiller M."/>
            <person name="Vernes S.C."/>
            <person name="Myers E.W."/>
            <person name="Teeling E.C."/>
        </authorList>
    </citation>
    <scope>NUCLEOTIDE SEQUENCE [LARGE SCALE GENOMIC DNA]</scope>
    <source>
        <strain evidence="1">MRouAeg1</strain>
        <tissue evidence="1">Muscle</tissue>
    </source>
</reference>
<accession>A0A7J8GAZ0</accession>
<sequence length="123" mass="14080">MFLEAAEVWRTLPLPLGRGPSPVCLGSDGVSKEQSRKRGISSLLPTFPLLPPRRYGQCVPGIYCYLVSRNICIEFTGQVRPVLIWHGFKMVKKKKKKSYERLSTVLKDYKVLFLLKQFACLYV</sequence>
<evidence type="ECO:0000313" key="1">
    <source>
        <dbReference type="EMBL" id="KAF6456991.1"/>
    </source>
</evidence>